<dbReference type="SUPFAM" id="SSF56731">
    <property type="entry name" value="DNA primase core"/>
    <property type="match status" value="1"/>
</dbReference>
<dbReference type="InterPro" id="IPR034154">
    <property type="entry name" value="TOPRIM_DnaG/twinkle"/>
</dbReference>
<evidence type="ECO:0000259" key="7">
    <source>
        <dbReference type="PROSITE" id="PS50880"/>
    </source>
</evidence>
<dbReference type="InterPro" id="IPR006171">
    <property type="entry name" value="TOPRIM_dom"/>
</dbReference>
<dbReference type="RefSeq" id="WP_086334060.1">
    <property type="nucleotide sequence ID" value="NZ_CP018791.1"/>
</dbReference>
<protein>
    <submittedName>
        <fullName evidence="8">DNA primase</fullName>
    </submittedName>
</protein>
<evidence type="ECO:0000256" key="1">
    <source>
        <dbReference type="ARBA" id="ARBA00022478"/>
    </source>
</evidence>
<dbReference type="GO" id="GO:0000428">
    <property type="term" value="C:DNA-directed RNA polymerase complex"/>
    <property type="evidence" value="ECO:0007669"/>
    <property type="project" value="UniProtKB-KW"/>
</dbReference>
<keyword evidence="3" id="KW-0808">Transferase</keyword>
<sequence length="319" mass="36833">MTLSPHQTALFLQSRGYEVDKNFKFKIRKDERTPSASIYKDGKIHDFGTGWHGDIVDFMVAFENLGKREAFAIAKEFSNNHFDFQPSINAYKQTHYNDKPKSPMSPELAIDKFKAYQLDRELNQDRFYKLISKTIHTSYKGLDKNLDRLLGYDAKRDRITMPIINKDGNISNFWAYNPNYTEYKVLFEKGCPRELFNIATIKNNDEMIYIFEGEKDAINAINLGINAIAVPTSSYTIKNEELELFKERNVCIIFDADEAGQNGALKLENQLKSIVNSVSIINIIDLAKNIKKGEIKKGYDFSDYIKDKTNIELQKNRTL</sequence>
<dbReference type="Proteomes" id="UP000194265">
    <property type="component" value="Chromosome"/>
</dbReference>
<evidence type="ECO:0000256" key="6">
    <source>
        <dbReference type="ARBA" id="ARBA00023163"/>
    </source>
</evidence>
<dbReference type="GO" id="GO:1990077">
    <property type="term" value="C:primosome complex"/>
    <property type="evidence" value="ECO:0007669"/>
    <property type="project" value="UniProtKB-KW"/>
</dbReference>
<reference evidence="8 9" key="1">
    <citation type="journal article" date="2017" name="Genome Biol. Evol.">
        <title>Comparative Genomic Analysis Identifies a Campylobacter Clade Deficient in Selenium Metabolism.</title>
        <authorList>
            <person name="Miller W.G."/>
            <person name="Yee E."/>
            <person name="Lopes B.S."/>
            <person name="Chapman M.H."/>
            <person name="Huynh S."/>
            <person name="Bono J.L."/>
            <person name="Parker C.T."/>
            <person name="Strachan N.J.C."/>
            <person name="Forbes K.J."/>
        </authorList>
    </citation>
    <scope>NUCLEOTIDE SEQUENCE [LARGE SCALE GENOMIC DNA]</scope>
    <source>
        <strain evidence="8 9">RM8964</strain>
    </source>
</reference>
<dbReference type="Gene3D" id="3.40.1360.10">
    <property type="match status" value="1"/>
</dbReference>
<dbReference type="OrthoDB" id="5319763at2"/>
<dbReference type="STRING" id="1660074.CVIC8964_1516"/>
<dbReference type="GO" id="GO:0008270">
    <property type="term" value="F:zinc ion binding"/>
    <property type="evidence" value="ECO:0007669"/>
    <property type="project" value="InterPro"/>
</dbReference>
<dbReference type="SUPFAM" id="SSF57783">
    <property type="entry name" value="Zinc beta-ribbon"/>
    <property type="match status" value="1"/>
</dbReference>
<proteinExistence type="predicted"/>
<dbReference type="InterPro" id="IPR036977">
    <property type="entry name" value="DNA_primase_Znf_CHC2"/>
</dbReference>
<evidence type="ECO:0000256" key="3">
    <source>
        <dbReference type="ARBA" id="ARBA00022679"/>
    </source>
</evidence>
<dbReference type="PANTHER" id="PTHR30313">
    <property type="entry name" value="DNA PRIMASE"/>
    <property type="match status" value="1"/>
</dbReference>
<dbReference type="PROSITE" id="PS50880">
    <property type="entry name" value="TOPRIM"/>
    <property type="match status" value="1"/>
</dbReference>
<keyword evidence="2" id="KW-0639">Primosome</keyword>
<keyword evidence="6" id="KW-0804">Transcription</keyword>
<keyword evidence="1" id="KW-0240">DNA-directed RNA polymerase</keyword>
<dbReference type="CDD" id="cd01029">
    <property type="entry name" value="TOPRIM_primases"/>
    <property type="match status" value="1"/>
</dbReference>
<dbReference type="GO" id="GO:0006269">
    <property type="term" value="P:DNA replication, synthesis of primer"/>
    <property type="evidence" value="ECO:0007669"/>
    <property type="project" value="UniProtKB-KW"/>
</dbReference>
<dbReference type="PANTHER" id="PTHR30313:SF2">
    <property type="entry name" value="DNA PRIMASE"/>
    <property type="match status" value="1"/>
</dbReference>
<feature type="domain" description="Toprim" evidence="7">
    <location>
        <begin position="206"/>
        <end position="286"/>
    </location>
</feature>
<dbReference type="GO" id="GO:0003677">
    <property type="term" value="F:DNA binding"/>
    <property type="evidence" value="ECO:0007669"/>
    <property type="project" value="InterPro"/>
</dbReference>
<accession>A0A1X9T313</accession>
<name>A0A1X9T313_9BACT</name>
<dbReference type="Gene3D" id="3.90.580.10">
    <property type="entry name" value="Zinc finger, CHC2-type domain"/>
    <property type="match status" value="1"/>
</dbReference>
<dbReference type="AlphaFoldDB" id="A0A1X9T313"/>
<dbReference type="InterPro" id="IPR050219">
    <property type="entry name" value="DnaG_primase"/>
</dbReference>
<evidence type="ECO:0000313" key="8">
    <source>
        <dbReference type="EMBL" id="ARR02895.1"/>
    </source>
</evidence>
<keyword evidence="5" id="KW-0235">DNA replication</keyword>
<organism evidence="8 9">
    <name type="scientific">Campylobacter vicugnae</name>
    <dbReference type="NCBI Taxonomy" id="1660076"/>
    <lineage>
        <taxon>Bacteria</taxon>
        <taxon>Pseudomonadati</taxon>
        <taxon>Campylobacterota</taxon>
        <taxon>Epsilonproteobacteria</taxon>
        <taxon>Campylobacterales</taxon>
        <taxon>Campylobacteraceae</taxon>
        <taxon>Campylobacter</taxon>
    </lineage>
</organism>
<evidence type="ECO:0000256" key="4">
    <source>
        <dbReference type="ARBA" id="ARBA00022695"/>
    </source>
</evidence>
<dbReference type="EMBL" id="CP018791">
    <property type="protein sequence ID" value="ARR02895.1"/>
    <property type="molecule type" value="Genomic_DNA"/>
</dbReference>
<dbReference type="GO" id="GO:0005737">
    <property type="term" value="C:cytoplasm"/>
    <property type="evidence" value="ECO:0007669"/>
    <property type="project" value="TreeGrafter"/>
</dbReference>
<evidence type="ECO:0000256" key="5">
    <source>
        <dbReference type="ARBA" id="ARBA00022705"/>
    </source>
</evidence>
<evidence type="ECO:0000256" key="2">
    <source>
        <dbReference type="ARBA" id="ARBA00022515"/>
    </source>
</evidence>
<dbReference type="GO" id="GO:0016779">
    <property type="term" value="F:nucleotidyltransferase activity"/>
    <property type="evidence" value="ECO:0007669"/>
    <property type="project" value="UniProtKB-KW"/>
</dbReference>
<gene>
    <name evidence="8" type="ORF">CVIC8964_1516</name>
</gene>
<evidence type="ECO:0000313" key="9">
    <source>
        <dbReference type="Proteomes" id="UP000194265"/>
    </source>
</evidence>
<dbReference type="Pfam" id="PF13155">
    <property type="entry name" value="Toprim_2"/>
    <property type="match status" value="1"/>
</dbReference>
<keyword evidence="4" id="KW-0548">Nucleotidyltransferase</keyword>